<evidence type="ECO:0000256" key="1">
    <source>
        <dbReference type="SAM" id="SignalP"/>
    </source>
</evidence>
<dbReference type="AlphaFoldDB" id="A0A5C4RP69"/>
<dbReference type="Gene3D" id="2.40.128.270">
    <property type="match status" value="1"/>
</dbReference>
<dbReference type="InterPro" id="IPR025485">
    <property type="entry name" value="DUF4377"/>
</dbReference>
<protein>
    <submittedName>
        <fullName evidence="4">DUF4377 domain-containing protein</fullName>
    </submittedName>
</protein>
<dbReference type="Proteomes" id="UP000305760">
    <property type="component" value="Unassembled WGS sequence"/>
</dbReference>
<reference evidence="4 5" key="1">
    <citation type="submission" date="2019-03" db="EMBL/GenBank/DDBJ databases">
        <title>Arenimonas daejeonensis sp. nov., isolated from compost.</title>
        <authorList>
            <person name="Jeon C.O."/>
        </authorList>
    </citation>
    <scope>NUCLEOTIDE SEQUENCE [LARGE SCALE GENOMIC DNA]</scope>
    <source>
        <strain evidence="4 5">R29</strain>
    </source>
</reference>
<feature type="domain" description="DUF4377" evidence="3">
    <location>
        <begin position="165"/>
        <end position="238"/>
    </location>
</feature>
<keyword evidence="5" id="KW-1185">Reference proteome</keyword>
<organism evidence="4 5">
    <name type="scientific">Arenimonas terrae</name>
    <dbReference type="NCBI Taxonomy" id="2546226"/>
    <lineage>
        <taxon>Bacteria</taxon>
        <taxon>Pseudomonadati</taxon>
        <taxon>Pseudomonadota</taxon>
        <taxon>Gammaproteobacteria</taxon>
        <taxon>Lysobacterales</taxon>
        <taxon>Lysobacteraceae</taxon>
        <taxon>Arenimonas</taxon>
    </lineage>
</organism>
<dbReference type="InterPro" id="IPR053147">
    <property type="entry name" value="Hsp_HslJ-like"/>
</dbReference>
<dbReference type="InterPro" id="IPR005184">
    <property type="entry name" value="DUF306_Meta_HslJ"/>
</dbReference>
<evidence type="ECO:0000313" key="4">
    <source>
        <dbReference type="EMBL" id="TNJ32709.1"/>
    </source>
</evidence>
<feature type="signal peptide" evidence="1">
    <location>
        <begin position="1"/>
        <end position="31"/>
    </location>
</feature>
<evidence type="ECO:0000313" key="5">
    <source>
        <dbReference type="Proteomes" id="UP000305760"/>
    </source>
</evidence>
<name>A0A5C4RP69_9GAMM</name>
<sequence>MIVRRIRPALCLGIALALAGCATTSSEPSPAAGGQGAIEGVDWRLVSVPGGKPGASLSGAGAATLRFDGDRFSMRGPCNRHTGAWTRSGDTLAFGKDGGAVASTKMMCPPEIMQREAALLAAMAQPLALRVEDPFLSLTAADGSAWRFDRRDLAPAEGRERIVMVAGQRAPCTGVAPTLCLQVRTQPGAAWQLHYGEIEGFDWQVGVEYVIRVREVAVANPPADGSRVRWVLEEVLERSP</sequence>
<comment type="caution">
    <text evidence="4">The sequence shown here is derived from an EMBL/GenBank/DDBJ whole genome shotgun (WGS) entry which is preliminary data.</text>
</comment>
<dbReference type="RefSeq" id="WP_139450307.1">
    <property type="nucleotide sequence ID" value="NZ_SMDR01000005.1"/>
</dbReference>
<dbReference type="Pfam" id="PF03724">
    <property type="entry name" value="META"/>
    <property type="match status" value="1"/>
</dbReference>
<keyword evidence="1" id="KW-0732">Signal</keyword>
<proteinExistence type="predicted"/>
<feature type="chain" id="PRO_5023127450" evidence="1">
    <location>
        <begin position="32"/>
        <end position="240"/>
    </location>
</feature>
<dbReference type="InterPro" id="IPR038670">
    <property type="entry name" value="HslJ-like_sf"/>
</dbReference>
<dbReference type="OrthoDB" id="7871744at2"/>
<accession>A0A5C4RP69</accession>
<evidence type="ECO:0000259" key="2">
    <source>
        <dbReference type="Pfam" id="PF03724"/>
    </source>
</evidence>
<dbReference type="PANTHER" id="PTHR35535">
    <property type="entry name" value="HEAT SHOCK PROTEIN HSLJ"/>
    <property type="match status" value="1"/>
</dbReference>
<feature type="domain" description="DUF306" evidence="2">
    <location>
        <begin position="38"/>
        <end position="148"/>
    </location>
</feature>
<gene>
    <name evidence="4" type="ORF">E1B00_15040</name>
</gene>
<dbReference type="PROSITE" id="PS51257">
    <property type="entry name" value="PROKAR_LIPOPROTEIN"/>
    <property type="match status" value="1"/>
</dbReference>
<evidence type="ECO:0000259" key="3">
    <source>
        <dbReference type="Pfam" id="PF14302"/>
    </source>
</evidence>
<dbReference type="Pfam" id="PF14302">
    <property type="entry name" value="DUF4377"/>
    <property type="match status" value="1"/>
</dbReference>
<dbReference type="PANTHER" id="PTHR35535:SF2">
    <property type="entry name" value="DUF306 DOMAIN-CONTAINING PROTEIN"/>
    <property type="match status" value="1"/>
</dbReference>
<dbReference type="EMBL" id="SMDR01000005">
    <property type="protein sequence ID" value="TNJ32709.1"/>
    <property type="molecule type" value="Genomic_DNA"/>
</dbReference>